<dbReference type="RefSeq" id="WP_344750325.1">
    <property type="nucleotide sequence ID" value="NZ_BAAAWW010000226.1"/>
</dbReference>
<organism evidence="2 3">
    <name type="scientific">Streptosporangium vulgare</name>
    <dbReference type="NCBI Taxonomy" id="46190"/>
    <lineage>
        <taxon>Bacteria</taxon>
        <taxon>Bacillati</taxon>
        <taxon>Actinomycetota</taxon>
        <taxon>Actinomycetes</taxon>
        <taxon>Streptosporangiales</taxon>
        <taxon>Streptosporangiaceae</taxon>
        <taxon>Streptosporangium</taxon>
    </lineage>
</organism>
<evidence type="ECO:0008006" key="4">
    <source>
        <dbReference type="Google" id="ProtNLM"/>
    </source>
</evidence>
<comment type="caution">
    <text evidence="2">The sequence shown here is derived from an EMBL/GenBank/DDBJ whole genome shotgun (WGS) entry which is preliminary data.</text>
</comment>
<evidence type="ECO:0000313" key="3">
    <source>
        <dbReference type="Proteomes" id="UP001589610"/>
    </source>
</evidence>
<feature type="transmembrane region" description="Helical" evidence="1">
    <location>
        <begin position="90"/>
        <end position="111"/>
    </location>
</feature>
<feature type="transmembrane region" description="Helical" evidence="1">
    <location>
        <begin position="131"/>
        <end position="152"/>
    </location>
</feature>
<keyword evidence="1" id="KW-1133">Transmembrane helix</keyword>
<keyword evidence="1" id="KW-0812">Transmembrane</keyword>
<feature type="transmembrane region" description="Helical" evidence="1">
    <location>
        <begin position="41"/>
        <end position="62"/>
    </location>
</feature>
<dbReference type="Proteomes" id="UP001589610">
    <property type="component" value="Unassembled WGS sequence"/>
</dbReference>
<proteinExistence type="predicted"/>
<evidence type="ECO:0000256" key="1">
    <source>
        <dbReference type="SAM" id="Phobius"/>
    </source>
</evidence>
<keyword evidence="1" id="KW-0472">Membrane</keyword>
<dbReference type="EMBL" id="JBHMBS010000011">
    <property type="protein sequence ID" value="MFB9678429.1"/>
    <property type="molecule type" value="Genomic_DNA"/>
</dbReference>
<protein>
    <recommendedName>
        <fullName evidence="4">DUF3180 domain-containing protein</fullName>
    </recommendedName>
</protein>
<reference evidence="2 3" key="1">
    <citation type="submission" date="2024-09" db="EMBL/GenBank/DDBJ databases">
        <authorList>
            <person name="Sun Q."/>
            <person name="Mori K."/>
        </authorList>
    </citation>
    <scope>NUCLEOTIDE SEQUENCE [LARGE SCALE GENOMIC DNA]</scope>
    <source>
        <strain evidence="2 3">JCM 3028</strain>
    </source>
</reference>
<evidence type="ECO:0000313" key="2">
    <source>
        <dbReference type="EMBL" id="MFB9678429.1"/>
    </source>
</evidence>
<gene>
    <name evidence="2" type="ORF">ACFFRH_23365</name>
</gene>
<name>A0ABV5THE7_9ACTN</name>
<keyword evidence="3" id="KW-1185">Reference proteome</keyword>
<sequence>MSKMPVWSKLALVLMVLALVVKVLALTFWAGGTVRELLDWVFIVIGVLAVAPYLGAGVWGLVKARRQEYPKPLPGEAVDGPRKRLMMSSALRLFVALMGLFAISGTLRSVIGSGRYGAGPFGWGVDVLGFLPVVLFFAAMGISVVTVVWALMRSSK</sequence>
<accession>A0ABV5THE7</accession>